<protein>
    <submittedName>
        <fullName evidence="3">MBL fold metallo-hydrolase</fullName>
    </submittedName>
</protein>
<sequence length="249" mass="27858">MSAIPVADRWYRSERLGDGVRLIFEHHLSPDVFCNIWFIEGRDRNLIFDTGTGMRPLKQELAFLSEKPVICVAGHSHFDHMGGNWEFDDRWGHAAEAEIIAAPTPGNTLALDYIEPRHLSALPYAGFTCEGYSLKPAPLTRMVDDGDVVDLGDRVFTVLHVPGHSPGSIALFEEATGLLLSSDCLYDGHLLDELFHSNIPDYLESMERLKELPVRTVRPGHYASFGKDRLIELADDYIAGRRKPGCPND</sequence>
<dbReference type="InterPro" id="IPR001279">
    <property type="entry name" value="Metallo-B-lactamas"/>
</dbReference>
<name>A0A7Y0HEG1_9PROT</name>
<reference evidence="3 4" key="1">
    <citation type="submission" date="2020-04" db="EMBL/GenBank/DDBJ databases">
        <title>Rhodospirillaceae bacterium KN72 isolated from deep sea.</title>
        <authorList>
            <person name="Zhang D.-C."/>
        </authorList>
    </citation>
    <scope>NUCLEOTIDE SEQUENCE [LARGE SCALE GENOMIC DNA]</scope>
    <source>
        <strain evidence="3 4">KN72</strain>
    </source>
</reference>
<evidence type="ECO:0000313" key="4">
    <source>
        <dbReference type="Proteomes" id="UP000539372"/>
    </source>
</evidence>
<dbReference type="SUPFAM" id="SSF56281">
    <property type="entry name" value="Metallo-hydrolase/oxidoreductase"/>
    <property type="match status" value="1"/>
</dbReference>
<feature type="domain" description="Metallo-beta-lactamase" evidence="2">
    <location>
        <begin position="33"/>
        <end position="221"/>
    </location>
</feature>
<dbReference type="PANTHER" id="PTHR42951">
    <property type="entry name" value="METALLO-BETA-LACTAMASE DOMAIN-CONTAINING"/>
    <property type="match status" value="1"/>
</dbReference>
<evidence type="ECO:0000259" key="2">
    <source>
        <dbReference type="SMART" id="SM00849"/>
    </source>
</evidence>
<accession>A0A7Y0HEG1</accession>
<dbReference type="EMBL" id="JABBNT010000003">
    <property type="protein sequence ID" value="NMM44826.1"/>
    <property type="molecule type" value="Genomic_DNA"/>
</dbReference>
<dbReference type="Proteomes" id="UP000539372">
    <property type="component" value="Unassembled WGS sequence"/>
</dbReference>
<dbReference type="RefSeq" id="WP_169625217.1">
    <property type="nucleotide sequence ID" value="NZ_JABBNT010000003.1"/>
</dbReference>
<dbReference type="Gene3D" id="3.60.15.10">
    <property type="entry name" value="Ribonuclease Z/Hydroxyacylglutathione hydrolase-like"/>
    <property type="match status" value="1"/>
</dbReference>
<dbReference type="GO" id="GO:0016787">
    <property type="term" value="F:hydrolase activity"/>
    <property type="evidence" value="ECO:0007669"/>
    <property type="project" value="UniProtKB-KW"/>
</dbReference>
<dbReference type="GO" id="GO:0017001">
    <property type="term" value="P:antibiotic catabolic process"/>
    <property type="evidence" value="ECO:0007669"/>
    <property type="project" value="UniProtKB-ARBA"/>
</dbReference>
<dbReference type="AlphaFoldDB" id="A0A7Y0HEG1"/>
<evidence type="ECO:0000256" key="1">
    <source>
        <dbReference type="ARBA" id="ARBA00005250"/>
    </source>
</evidence>
<dbReference type="SMART" id="SM00849">
    <property type="entry name" value="Lactamase_B"/>
    <property type="match status" value="1"/>
</dbReference>
<dbReference type="Pfam" id="PF00753">
    <property type="entry name" value="Lactamase_B"/>
    <property type="match status" value="1"/>
</dbReference>
<gene>
    <name evidence="3" type="ORF">HH303_10085</name>
</gene>
<dbReference type="InterPro" id="IPR036866">
    <property type="entry name" value="RibonucZ/Hydroxyglut_hydro"/>
</dbReference>
<evidence type="ECO:0000313" key="3">
    <source>
        <dbReference type="EMBL" id="NMM44826.1"/>
    </source>
</evidence>
<keyword evidence="4" id="KW-1185">Reference proteome</keyword>
<dbReference type="PANTHER" id="PTHR42951:SF4">
    <property type="entry name" value="ACYL-COENZYME A THIOESTERASE MBLAC2"/>
    <property type="match status" value="1"/>
</dbReference>
<comment type="caution">
    <text evidence="3">The sequence shown here is derived from an EMBL/GenBank/DDBJ whole genome shotgun (WGS) entry which is preliminary data.</text>
</comment>
<dbReference type="InterPro" id="IPR050855">
    <property type="entry name" value="NDM-1-like"/>
</dbReference>
<keyword evidence="3" id="KW-0378">Hydrolase</keyword>
<comment type="similarity">
    <text evidence="1">Belongs to the metallo-beta-lactamase superfamily. Class-B beta-lactamase family.</text>
</comment>
<proteinExistence type="inferred from homology"/>
<organism evidence="3 4">
    <name type="scientific">Pacificispira spongiicola</name>
    <dbReference type="NCBI Taxonomy" id="2729598"/>
    <lineage>
        <taxon>Bacteria</taxon>
        <taxon>Pseudomonadati</taxon>
        <taxon>Pseudomonadota</taxon>
        <taxon>Alphaproteobacteria</taxon>
        <taxon>Rhodospirillales</taxon>
        <taxon>Rhodospirillaceae</taxon>
        <taxon>Pacificispira</taxon>
    </lineage>
</organism>